<dbReference type="EMBL" id="LAZR01009555">
    <property type="protein sequence ID" value="KKM71923.1"/>
    <property type="molecule type" value="Genomic_DNA"/>
</dbReference>
<comment type="caution">
    <text evidence="1">The sequence shown here is derived from an EMBL/GenBank/DDBJ whole genome shotgun (WGS) entry which is preliminary data.</text>
</comment>
<evidence type="ECO:0000313" key="1">
    <source>
        <dbReference type="EMBL" id="KKM71923.1"/>
    </source>
</evidence>
<dbReference type="AlphaFoldDB" id="A0A0F9JQI8"/>
<gene>
    <name evidence="1" type="ORF">LCGC14_1425710</name>
</gene>
<protein>
    <submittedName>
        <fullName evidence="1">Uncharacterized protein</fullName>
    </submittedName>
</protein>
<sequence length="93" mass="10567">MRWDYILIVKTINLEANVKIKVEILYDENEVLNYGAVLVYNENLMKFNKLIKFNLDGLFGSESPPEGRGDDGLPKVISEAAERLIVIAISILR</sequence>
<accession>A0A0F9JQI8</accession>
<proteinExistence type="predicted"/>
<organism evidence="1">
    <name type="scientific">marine sediment metagenome</name>
    <dbReference type="NCBI Taxonomy" id="412755"/>
    <lineage>
        <taxon>unclassified sequences</taxon>
        <taxon>metagenomes</taxon>
        <taxon>ecological metagenomes</taxon>
    </lineage>
</organism>
<reference evidence="1" key="1">
    <citation type="journal article" date="2015" name="Nature">
        <title>Complex archaea that bridge the gap between prokaryotes and eukaryotes.</title>
        <authorList>
            <person name="Spang A."/>
            <person name="Saw J.H."/>
            <person name="Jorgensen S.L."/>
            <person name="Zaremba-Niedzwiedzka K."/>
            <person name="Martijn J."/>
            <person name="Lind A.E."/>
            <person name="van Eijk R."/>
            <person name="Schleper C."/>
            <person name="Guy L."/>
            <person name="Ettema T.J."/>
        </authorList>
    </citation>
    <scope>NUCLEOTIDE SEQUENCE</scope>
</reference>
<name>A0A0F9JQI8_9ZZZZ</name>